<organism evidence="1 2">
    <name type="scientific">Zizania palustris</name>
    <name type="common">Northern wild rice</name>
    <dbReference type="NCBI Taxonomy" id="103762"/>
    <lineage>
        <taxon>Eukaryota</taxon>
        <taxon>Viridiplantae</taxon>
        <taxon>Streptophyta</taxon>
        <taxon>Embryophyta</taxon>
        <taxon>Tracheophyta</taxon>
        <taxon>Spermatophyta</taxon>
        <taxon>Magnoliopsida</taxon>
        <taxon>Liliopsida</taxon>
        <taxon>Poales</taxon>
        <taxon>Poaceae</taxon>
        <taxon>BOP clade</taxon>
        <taxon>Oryzoideae</taxon>
        <taxon>Oryzeae</taxon>
        <taxon>Zizaniinae</taxon>
        <taxon>Zizania</taxon>
    </lineage>
</organism>
<dbReference type="OrthoDB" id="1744295at2759"/>
<reference evidence="1" key="2">
    <citation type="submission" date="2021-02" db="EMBL/GenBank/DDBJ databases">
        <authorList>
            <person name="Kimball J.A."/>
            <person name="Haas M.W."/>
            <person name="Macchietto M."/>
            <person name="Kono T."/>
            <person name="Duquette J."/>
            <person name="Shao M."/>
        </authorList>
    </citation>
    <scope>NUCLEOTIDE SEQUENCE</scope>
    <source>
        <tissue evidence="1">Fresh leaf tissue</tissue>
    </source>
</reference>
<sequence length="69" mass="7454">MTVSGAVGIEIGVGVGLGLASAPWVNGGEQGRVGLTVERMEQELHRLAVDVADCKVSFDEFPYYLRVFR</sequence>
<keyword evidence="2" id="KW-1185">Reference proteome</keyword>
<protein>
    <submittedName>
        <fullName evidence="1">Uncharacterized protein</fullName>
    </submittedName>
</protein>
<evidence type="ECO:0000313" key="2">
    <source>
        <dbReference type="Proteomes" id="UP000729402"/>
    </source>
</evidence>
<dbReference type="Proteomes" id="UP000729402">
    <property type="component" value="Unassembled WGS sequence"/>
</dbReference>
<reference evidence="1" key="1">
    <citation type="journal article" date="2021" name="bioRxiv">
        <title>Whole Genome Assembly and Annotation of Northern Wild Rice, Zizania palustris L., Supports a Whole Genome Duplication in the Zizania Genus.</title>
        <authorList>
            <person name="Haas M."/>
            <person name="Kono T."/>
            <person name="Macchietto M."/>
            <person name="Millas R."/>
            <person name="McGilp L."/>
            <person name="Shao M."/>
            <person name="Duquette J."/>
            <person name="Hirsch C.N."/>
            <person name="Kimball J."/>
        </authorList>
    </citation>
    <scope>NUCLEOTIDE SEQUENCE</scope>
    <source>
        <tissue evidence="1">Fresh leaf tissue</tissue>
    </source>
</reference>
<comment type="caution">
    <text evidence="1">The sequence shown here is derived from an EMBL/GenBank/DDBJ whole genome shotgun (WGS) entry which is preliminary data.</text>
</comment>
<gene>
    <name evidence="1" type="ORF">GUJ93_ZPchr0001g31717</name>
</gene>
<evidence type="ECO:0000313" key="1">
    <source>
        <dbReference type="EMBL" id="KAG8055748.1"/>
    </source>
</evidence>
<dbReference type="EMBL" id="JAAALK010000288">
    <property type="protein sequence ID" value="KAG8055748.1"/>
    <property type="molecule type" value="Genomic_DNA"/>
</dbReference>
<name>A0A8J5S0B7_ZIZPA</name>
<proteinExistence type="predicted"/>
<dbReference type="AlphaFoldDB" id="A0A8J5S0B7"/>
<accession>A0A8J5S0B7</accession>